<dbReference type="CDD" id="cd00757">
    <property type="entry name" value="ThiF_MoeB_HesA_family"/>
    <property type="match status" value="1"/>
</dbReference>
<keyword evidence="4" id="KW-1185">Reference proteome</keyword>
<accession>A0A2V1IV15</accession>
<dbReference type="GO" id="GO:0008146">
    <property type="term" value="F:sulfotransferase activity"/>
    <property type="evidence" value="ECO:0007669"/>
    <property type="project" value="TreeGrafter"/>
</dbReference>
<evidence type="ECO:0000313" key="4">
    <source>
        <dbReference type="Proteomes" id="UP000244925"/>
    </source>
</evidence>
<name>A0A2V1IV15_9BACT</name>
<protein>
    <submittedName>
        <fullName evidence="3">HesA/MoeB/ThiF family protein</fullName>
    </submittedName>
</protein>
<dbReference type="EMBL" id="PUBV01000005">
    <property type="protein sequence ID" value="PWB08653.1"/>
    <property type="molecule type" value="Genomic_DNA"/>
</dbReference>
<proteinExistence type="inferred from homology"/>
<dbReference type="PANTHER" id="PTHR10953">
    <property type="entry name" value="UBIQUITIN-ACTIVATING ENZYME E1"/>
    <property type="match status" value="1"/>
</dbReference>
<organism evidence="3 4">
    <name type="scientific">Paramuribaculum intestinale</name>
    <dbReference type="NCBI Taxonomy" id="2094151"/>
    <lineage>
        <taxon>Bacteria</taxon>
        <taxon>Pseudomonadati</taxon>
        <taxon>Bacteroidota</taxon>
        <taxon>Bacteroidia</taxon>
        <taxon>Bacteroidales</taxon>
        <taxon>Muribaculaceae</taxon>
        <taxon>Paramuribaculum</taxon>
    </lineage>
</organism>
<dbReference type="AlphaFoldDB" id="A0A2V1IV15"/>
<dbReference type="GeneID" id="93425556"/>
<dbReference type="InterPro" id="IPR000594">
    <property type="entry name" value="ThiF_NAD_FAD-bd"/>
</dbReference>
<comment type="similarity">
    <text evidence="1">Belongs to the HesA/MoeB/ThiF family.</text>
</comment>
<reference evidence="4" key="1">
    <citation type="submission" date="2018-02" db="EMBL/GenBank/DDBJ databases">
        <authorList>
            <person name="Clavel T."/>
            <person name="Strowig T."/>
        </authorList>
    </citation>
    <scope>NUCLEOTIDE SEQUENCE [LARGE SCALE GENOMIC DNA]</scope>
    <source>
        <strain evidence="4">DSM 100764</strain>
    </source>
</reference>
<dbReference type="Proteomes" id="UP000244925">
    <property type="component" value="Unassembled WGS sequence"/>
</dbReference>
<feature type="domain" description="THIF-type NAD/FAD binding fold" evidence="2">
    <location>
        <begin position="9"/>
        <end position="230"/>
    </location>
</feature>
<dbReference type="GO" id="GO:0016779">
    <property type="term" value="F:nucleotidyltransferase activity"/>
    <property type="evidence" value="ECO:0007669"/>
    <property type="project" value="TreeGrafter"/>
</dbReference>
<comment type="caution">
    <text evidence="3">The sequence shown here is derived from an EMBL/GenBank/DDBJ whole genome shotgun (WGS) entry which is preliminary data.</text>
</comment>
<dbReference type="SUPFAM" id="SSF69572">
    <property type="entry name" value="Activating enzymes of the ubiquitin-like proteins"/>
    <property type="match status" value="1"/>
</dbReference>
<gene>
    <name evidence="3" type="ORF">C5O25_03765</name>
</gene>
<dbReference type="PANTHER" id="PTHR10953:SF102">
    <property type="entry name" value="ADENYLYLTRANSFERASE AND SULFURTRANSFERASE MOCS3"/>
    <property type="match status" value="1"/>
</dbReference>
<dbReference type="Pfam" id="PF00899">
    <property type="entry name" value="ThiF"/>
    <property type="match status" value="1"/>
</dbReference>
<dbReference type="GO" id="GO:0004792">
    <property type="term" value="F:thiosulfate-cyanide sulfurtransferase activity"/>
    <property type="evidence" value="ECO:0007669"/>
    <property type="project" value="TreeGrafter"/>
</dbReference>
<sequence>MDNERYMGHLNLCEIDLPGQQALASARVLIVGAGGLGSPVALYLASAGVGTIGVADADTVGISNLQRQIMHGTPDIGTPKTESARRAMTRVNPDVVVLTHDMMVDASNIEPLLEGYDVVADCCDNFPTRLLISDTCARLGKPLAYAAVDRFSGQLFTQLPGHRTMRDIFGAEPRADGDCGCARRGILNAAVGVAGSLQAAEVIKIITRTGDPLSDRLLTFDLVTMDFNVFSL</sequence>
<evidence type="ECO:0000256" key="1">
    <source>
        <dbReference type="ARBA" id="ARBA00009919"/>
    </source>
</evidence>
<dbReference type="GO" id="GO:0008641">
    <property type="term" value="F:ubiquitin-like modifier activating enzyme activity"/>
    <property type="evidence" value="ECO:0007669"/>
    <property type="project" value="InterPro"/>
</dbReference>
<dbReference type="FunFam" id="3.40.50.720:FF:000080">
    <property type="entry name" value="Thiazole biosynthesis adenylyltransferase ThiF"/>
    <property type="match status" value="1"/>
</dbReference>
<dbReference type="RefSeq" id="WP_107035399.1">
    <property type="nucleotide sequence ID" value="NZ_CAOMDK010000017.1"/>
</dbReference>
<evidence type="ECO:0000313" key="3">
    <source>
        <dbReference type="EMBL" id="PWB08653.1"/>
    </source>
</evidence>
<evidence type="ECO:0000259" key="2">
    <source>
        <dbReference type="Pfam" id="PF00899"/>
    </source>
</evidence>
<dbReference type="GO" id="GO:0005829">
    <property type="term" value="C:cytosol"/>
    <property type="evidence" value="ECO:0007669"/>
    <property type="project" value="TreeGrafter"/>
</dbReference>
<dbReference type="InterPro" id="IPR035985">
    <property type="entry name" value="Ubiquitin-activating_enz"/>
</dbReference>
<dbReference type="InterPro" id="IPR045886">
    <property type="entry name" value="ThiF/MoeB/HesA"/>
</dbReference>
<dbReference type="Gene3D" id="3.40.50.720">
    <property type="entry name" value="NAD(P)-binding Rossmann-like Domain"/>
    <property type="match status" value="1"/>
</dbReference>